<comment type="caution">
    <text evidence="1">The sequence shown here is derived from an EMBL/GenBank/DDBJ whole genome shotgun (WGS) entry which is preliminary data.</text>
</comment>
<protein>
    <recommendedName>
        <fullName evidence="3">MAE-28990/MAE-18760-like HEPN domain-containing protein</fullName>
    </recommendedName>
</protein>
<dbReference type="AlphaFoldDB" id="A0A412PEM4"/>
<accession>A0A412PEM4</accession>
<dbReference type="RefSeq" id="WP_118764524.1">
    <property type="nucleotide sequence ID" value="NZ_CABJCF010000002.1"/>
</dbReference>
<evidence type="ECO:0000313" key="2">
    <source>
        <dbReference type="Proteomes" id="UP000284731"/>
    </source>
</evidence>
<sequence length="185" mass="22133">MNKYEELKQITHHTEVVWKNSRGIAPDSVADKLDEAMLNWITQLTEALSIWIDKDINLTEGELILARTNLGALTECWLKFFYCVYYEDYLKNPKLDRKNQIIEPNKMSFEVLKQFSIGILWDSNNDPKYKWVDKVQHQRNAIHAFNYRNIGTPREFLDDIEYLYEFVDLLILRLPPLEDCMEYYQ</sequence>
<reference evidence="1 2" key="1">
    <citation type="submission" date="2018-08" db="EMBL/GenBank/DDBJ databases">
        <title>A genome reference for cultivated species of the human gut microbiota.</title>
        <authorList>
            <person name="Zou Y."/>
            <person name="Xue W."/>
            <person name="Luo G."/>
        </authorList>
    </citation>
    <scope>NUCLEOTIDE SEQUENCE [LARGE SCALE GENOMIC DNA]</scope>
    <source>
        <strain evidence="1 2">AF18-46</strain>
    </source>
</reference>
<evidence type="ECO:0000313" key="1">
    <source>
        <dbReference type="EMBL" id="RGT55900.1"/>
    </source>
</evidence>
<organism evidence="1 2">
    <name type="scientific">Solobacterium moorei</name>
    <dbReference type="NCBI Taxonomy" id="102148"/>
    <lineage>
        <taxon>Bacteria</taxon>
        <taxon>Bacillati</taxon>
        <taxon>Bacillota</taxon>
        <taxon>Erysipelotrichia</taxon>
        <taxon>Erysipelotrichales</taxon>
        <taxon>Erysipelotrichaceae</taxon>
        <taxon>Solobacterium</taxon>
    </lineage>
</organism>
<dbReference type="EMBL" id="QRWX01000002">
    <property type="protein sequence ID" value="RGT55900.1"/>
    <property type="molecule type" value="Genomic_DNA"/>
</dbReference>
<gene>
    <name evidence="1" type="ORF">DWX20_03560</name>
</gene>
<evidence type="ECO:0008006" key="3">
    <source>
        <dbReference type="Google" id="ProtNLM"/>
    </source>
</evidence>
<proteinExistence type="predicted"/>
<name>A0A412PEM4_9FIRM</name>
<dbReference type="Proteomes" id="UP000284731">
    <property type="component" value="Unassembled WGS sequence"/>
</dbReference>